<keyword evidence="2" id="KW-1185">Reference proteome</keyword>
<name>A0A1X2IUX6_9FUNG</name>
<evidence type="ECO:0000313" key="1">
    <source>
        <dbReference type="EMBL" id="ORZ22606.1"/>
    </source>
</evidence>
<sequence length="230" mass="26385">MPLQVIGAGLGRTGTQSLGVALELLGYRTHRMVNVLTDPTQDPGVWLRAKENPSTHKDEWESVYGNYDAAISWPTVTFYKELMDKYPDAKVILTLRDANEWFDLMLNTIFTQVNFQLPINSPHHLNHAVEMLKTVILDGQAPNPFDAEADRAKFIKMYNDHIEEVKKHVPAERMLIMNLNEGWDRLCTFLNKPVPDTPYPALNYADDFGTKFYSLLEQLNDNLKKLDQHP</sequence>
<dbReference type="STRING" id="90262.A0A1X2IUX6"/>
<dbReference type="GO" id="GO:0016787">
    <property type="term" value="F:hydrolase activity"/>
    <property type="evidence" value="ECO:0007669"/>
    <property type="project" value="UniProtKB-KW"/>
</dbReference>
<protein>
    <submittedName>
        <fullName evidence="1">p-loop containing nucleoside triphosphate hydrolase protein</fullName>
    </submittedName>
</protein>
<evidence type="ECO:0000313" key="2">
    <source>
        <dbReference type="Proteomes" id="UP000193560"/>
    </source>
</evidence>
<gene>
    <name evidence="1" type="ORF">BCR42DRAFT_345571</name>
</gene>
<organism evidence="1 2">
    <name type="scientific">Absidia repens</name>
    <dbReference type="NCBI Taxonomy" id="90262"/>
    <lineage>
        <taxon>Eukaryota</taxon>
        <taxon>Fungi</taxon>
        <taxon>Fungi incertae sedis</taxon>
        <taxon>Mucoromycota</taxon>
        <taxon>Mucoromycotina</taxon>
        <taxon>Mucoromycetes</taxon>
        <taxon>Mucorales</taxon>
        <taxon>Cunninghamellaceae</taxon>
        <taxon>Absidia</taxon>
    </lineage>
</organism>
<comment type="caution">
    <text evidence="1">The sequence shown here is derived from an EMBL/GenBank/DDBJ whole genome shotgun (WGS) entry which is preliminary data.</text>
</comment>
<accession>A0A1X2IUX6</accession>
<keyword evidence="1" id="KW-0378">Hydrolase</keyword>
<dbReference type="Gene3D" id="3.40.50.300">
    <property type="entry name" value="P-loop containing nucleotide triphosphate hydrolases"/>
    <property type="match status" value="1"/>
</dbReference>
<dbReference type="OrthoDB" id="408152at2759"/>
<dbReference type="AlphaFoldDB" id="A0A1X2IUX6"/>
<dbReference type="PANTHER" id="PTHR36978:SF4">
    <property type="entry name" value="P-LOOP CONTAINING NUCLEOSIDE TRIPHOSPHATE HYDROLASE PROTEIN"/>
    <property type="match status" value="1"/>
</dbReference>
<dbReference type="PANTHER" id="PTHR36978">
    <property type="entry name" value="P-LOOP CONTAINING NUCLEOTIDE TRIPHOSPHATE HYDROLASE"/>
    <property type="match status" value="1"/>
</dbReference>
<dbReference type="InterPro" id="IPR027417">
    <property type="entry name" value="P-loop_NTPase"/>
</dbReference>
<reference evidence="1 2" key="1">
    <citation type="submission" date="2016-07" db="EMBL/GenBank/DDBJ databases">
        <title>Pervasive Adenine N6-methylation of Active Genes in Fungi.</title>
        <authorList>
            <consortium name="DOE Joint Genome Institute"/>
            <person name="Mondo S.J."/>
            <person name="Dannebaum R.O."/>
            <person name="Kuo R.C."/>
            <person name="Labutti K."/>
            <person name="Haridas S."/>
            <person name="Kuo A."/>
            <person name="Salamov A."/>
            <person name="Ahrendt S.R."/>
            <person name="Lipzen A."/>
            <person name="Sullivan W."/>
            <person name="Andreopoulos W.B."/>
            <person name="Clum A."/>
            <person name="Lindquist E."/>
            <person name="Daum C."/>
            <person name="Ramamoorthy G.K."/>
            <person name="Gryganskyi A."/>
            <person name="Culley D."/>
            <person name="Magnuson J.K."/>
            <person name="James T.Y."/>
            <person name="O'Malley M.A."/>
            <person name="Stajich J.E."/>
            <person name="Spatafora J.W."/>
            <person name="Visel A."/>
            <person name="Grigoriev I.V."/>
        </authorList>
    </citation>
    <scope>NUCLEOTIDE SEQUENCE [LARGE SCALE GENOMIC DNA]</scope>
    <source>
        <strain evidence="1 2">NRRL 1336</strain>
    </source>
</reference>
<proteinExistence type="predicted"/>
<dbReference type="Pfam" id="PF17784">
    <property type="entry name" value="Sulfotransfer_4"/>
    <property type="match status" value="1"/>
</dbReference>
<dbReference type="EMBL" id="MCGE01000004">
    <property type="protein sequence ID" value="ORZ22606.1"/>
    <property type="molecule type" value="Genomic_DNA"/>
</dbReference>
<dbReference type="InterPro" id="IPR040632">
    <property type="entry name" value="Sulfotransfer_4"/>
</dbReference>
<dbReference type="Proteomes" id="UP000193560">
    <property type="component" value="Unassembled WGS sequence"/>
</dbReference>
<dbReference type="SUPFAM" id="SSF52540">
    <property type="entry name" value="P-loop containing nucleoside triphosphate hydrolases"/>
    <property type="match status" value="1"/>
</dbReference>